<sequence length="46" mass="4505">MPFIAVGSSATFADLSGVVGMETVSNGAAWAASSASTDARGDSTPR</sequence>
<name>A0ABT7MYC5_9MICO</name>
<protein>
    <submittedName>
        <fullName evidence="1">Uncharacterized protein</fullName>
    </submittedName>
</protein>
<keyword evidence="2" id="KW-1185">Reference proteome</keyword>
<evidence type="ECO:0000313" key="1">
    <source>
        <dbReference type="EMBL" id="MDL9979426.1"/>
    </source>
</evidence>
<dbReference type="Proteomes" id="UP001235064">
    <property type="component" value="Unassembled WGS sequence"/>
</dbReference>
<proteinExistence type="predicted"/>
<reference evidence="1 2" key="1">
    <citation type="submission" date="2023-06" db="EMBL/GenBank/DDBJ databases">
        <title>Microbacterium sp. nov., isolated from a waste landfill.</title>
        <authorList>
            <person name="Wen W."/>
        </authorList>
    </citation>
    <scope>NUCLEOTIDE SEQUENCE [LARGE SCALE GENOMIC DNA]</scope>
    <source>
        <strain evidence="1 2">ASV49</strain>
    </source>
</reference>
<dbReference type="EMBL" id="JASXSZ010000002">
    <property type="protein sequence ID" value="MDL9979426.1"/>
    <property type="molecule type" value="Genomic_DNA"/>
</dbReference>
<organism evidence="1 2">
    <name type="scientific">Microbacterium candidum</name>
    <dbReference type="NCBI Taxonomy" id="3041922"/>
    <lineage>
        <taxon>Bacteria</taxon>
        <taxon>Bacillati</taxon>
        <taxon>Actinomycetota</taxon>
        <taxon>Actinomycetes</taxon>
        <taxon>Micrococcales</taxon>
        <taxon>Microbacteriaceae</taxon>
        <taxon>Microbacterium</taxon>
    </lineage>
</organism>
<accession>A0ABT7MYC5</accession>
<gene>
    <name evidence="1" type="ORF">QSV35_08765</name>
</gene>
<comment type="caution">
    <text evidence="1">The sequence shown here is derived from an EMBL/GenBank/DDBJ whole genome shotgun (WGS) entry which is preliminary data.</text>
</comment>
<evidence type="ECO:0000313" key="2">
    <source>
        <dbReference type="Proteomes" id="UP001235064"/>
    </source>
</evidence>
<dbReference type="RefSeq" id="WP_286288303.1">
    <property type="nucleotide sequence ID" value="NZ_JASXSZ010000002.1"/>
</dbReference>